<reference evidence="2 3" key="1">
    <citation type="submission" date="2019-09" db="EMBL/GenBank/DDBJ databases">
        <title>Nitrincola iocasae sp. nov., a bacterium isolated from the sediment collected at a cold seep field in South China Sea.</title>
        <authorList>
            <person name="Zhang H."/>
            <person name="Wang H."/>
            <person name="Li C."/>
        </authorList>
    </citation>
    <scope>NUCLEOTIDE SEQUENCE [LARGE SCALE GENOMIC DNA]</scope>
    <source>
        <strain evidence="2 3">KXZD1103</strain>
    </source>
</reference>
<dbReference type="EMBL" id="CP044222">
    <property type="protein sequence ID" value="QEW06361.1"/>
    <property type="molecule type" value="Genomic_DNA"/>
</dbReference>
<sequence>MTRLLITGATILALLAANIWQYNQVQKQAAIAATAQQSAADRLATIKQLRADVSEREQARQRLESTQQAMAAELNTQQIQIRELKRDNEQYRQWADNPLPDITRRLQQRPTFTGAGDYYQWLLSRGESLHTEGSQASTEQ</sequence>
<dbReference type="Proteomes" id="UP000325606">
    <property type="component" value="Chromosome"/>
</dbReference>
<keyword evidence="3" id="KW-1185">Reference proteome</keyword>
<evidence type="ECO:0008006" key="4">
    <source>
        <dbReference type="Google" id="ProtNLM"/>
    </source>
</evidence>
<dbReference type="KEGG" id="nik:F5I99_07495"/>
<evidence type="ECO:0000256" key="1">
    <source>
        <dbReference type="SAM" id="Coils"/>
    </source>
</evidence>
<keyword evidence="1" id="KW-0175">Coiled coil</keyword>
<proteinExistence type="predicted"/>
<dbReference type="AlphaFoldDB" id="A0A5J6LDN8"/>
<protein>
    <recommendedName>
        <fullName evidence="4">LysB family phage lysis regulatory protein</fullName>
    </recommendedName>
</protein>
<evidence type="ECO:0000313" key="2">
    <source>
        <dbReference type="EMBL" id="QEW06361.1"/>
    </source>
</evidence>
<name>A0A5J6LDN8_9GAMM</name>
<dbReference type="InterPro" id="IPR020000">
    <property type="entry name" value="Phage_P2_LysB"/>
</dbReference>
<feature type="coiled-coil region" evidence="1">
    <location>
        <begin position="46"/>
        <end position="87"/>
    </location>
</feature>
<accession>A0A5J6LDN8</accession>
<gene>
    <name evidence="2" type="ORF">F5I99_07495</name>
</gene>
<organism evidence="2 3">
    <name type="scientific">Nitrincola iocasae</name>
    <dbReference type="NCBI Taxonomy" id="2614693"/>
    <lineage>
        <taxon>Bacteria</taxon>
        <taxon>Pseudomonadati</taxon>
        <taxon>Pseudomonadota</taxon>
        <taxon>Gammaproteobacteria</taxon>
        <taxon>Oceanospirillales</taxon>
        <taxon>Oceanospirillaceae</taxon>
        <taxon>Nitrincola</taxon>
    </lineage>
</organism>
<evidence type="ECO:0000313" key="3">
    <source>
        <dbReference type="Proteomes" id="UP000325606"/>
    </source>
</evidence>
<dbReference type="NCBIfam" id="TIGR03495">
    <property type="entry name" value="phage_LysB"/>
    <property type="match status" value="1"/>
</dbReference>